<comment type="caution">
    <text evidence="2">The sequence shown here is derived from an EMBL/GenBank/DDBJ whole genome shotgun (WGS) entry which is preliminary data.</text>
</comment>
<evidence type="ECO:0000313" key="2">
    <source>
        <dbReference type="EMBL" id="GFO27126.1"/>
    </source>
</evidence>
<sequence>MDFHCPIMPHHQLYPDPKCDFFYMHHRGPLGEIPGHNNDQPDDLRPSSLARARARSLADPNSCPPGKNASHLPLGRFCYPLWFLEIFQC</sequence>
<dbReference type="EMBL" id="BLXT01005884">
    <property type="protein sequence ID" value="GFO27126.1"/>
    <property type="molecule type" value="Genomic_DNA"/>
</dbReference>
<dbReference type="AlphaFoldDB" id="A0AAV4C2Z0"/>
<protein>
    <submittedName>
        <fullName evidence="2">Uncharacterized protein</fullName>
    </submittedName>
</protein>
<gene>
    <name evidence="2" type="ORF">PoB_005363100</name>
</gene>
<reference evidence="2 3" key="1">
    <citation type="journal article" date="2021" name="Elife">
        <title>Chloroplast acquisition without the gene transfer in kleptoplastic sea slugs, Plakobranchus ocellatus.</title>
        <authorList>
            <person name="Maeda T."/>
            <person name="Takahashi S."/>
            <person name="Yoshida T."/>
            <person name="Shimamura S."/>
            <person name="Takaki Y."/>
            <person name="Nagai Y."/>
            <person name="Toyoda A."/>
            <person name="Suzuki Y."/>
            <person name="Arimoto A."/>
            <person name="Ishii H."/>
            <person name="Satoh N."/>
            <person name="Nishiyama T."/>
            <person name="Hasebe M."/>
            <person name="Maruyama T."/>
            <person name="Minagawa J."/>
            <person name="Obokata J."/>
            <person name="Shigenobu S."/>
        </authorList>
    </citation>
    <scope>NUCLEOTIDE SEQUENCE [LARGE SCALE GENOMIC DNA]</scope>
</reference>
<dbReference type="Proteomes" id="UP000735302">
    <property type="component" value="Unassembled WGS sequence"/>
</dbReference>
<name>A0AAV4C2Z0_9GAST</name>
<evidence type="ECO:0000256" key="1">
    <source>
        <dbReference type="SAM" id="MobiDB-lite"/>
    </source>
</evidence>
<accession>A0AAV4C2Z0</accession>
<feature type="compositionally biased region" description="Low complexity" evidence="1">
    <location>
        <begin position="46"/>
        <end position="58"/>
    </location>
</feature>
<organism evidence="2 3">
    <name type="scientific">Plakobranchus ocellatus</name>
    <dbReference type="NCBI Taxonomy" id="259542"/>
    <lineage>
        <taxon>Eukaryota</taxon>
        <taxon>Metazoa</taxon>
        <taxon>Spiralia</taxon>
        <taxon>Lophotrochozoa</taxon>
        <taxon>Mollusca</taxon>
        <taxon>Gastropoda</taxon>
        <taxon>Heterobranchia</taxon>
        <taxon>Euthyneura</taxon>
        <taxon>Panpulmonata</taxon>
        <taxon>Sacoglossa</taxon>
        <taxon>Placobranchoidea</taxon>
        <taxon>Plakobranchidae</taxon>
        <taxon>Plakobranchus</taxon>
    </lineage>
</organism>
<keyword evidence="3" id="KW-1185">Reference proteome</keyword>
<feature type="region of interest" description="Disordered" evidence="1">
    <location>
        <begin position="32"/>
        <end position="73"/>
    </location>
</feature>
<proteinExistence type="predicted"/>
<evidence type="ECO:0000313" key="3">
    <source>
        <dbReference type="Proteomes" id="UP000735302"/>
    </source>
</evidence>